<evidence type="ECO:0000313" key="1">
    <source>
        <dbReference type="EMBL" id="MEX5285351.1"/>
    </source>
</evidence>
<protein>
    <submittedName>
        <fullName evidence="1">Uncharacterized protein</fullName>
    </submittedName>
</protein>
<accession>A0ABV3X573</accession>
<sequence length="113" mass="13421">MRGAHGFWIIDYVHGNITLFDKDLTKEDVDVINSYVDTHSDTELRDDKRPFLGLSKIVAHKKVYKDQMKILTQYSDLTYEEQEIYQRLRSPGYENTSPMVYGSLFQPFEYLFR</sequence>
<keyword evidence="2" id="KW-1185">Reference proteome</keyword>
<evidence type="ECO:0000313" key="2">
    <source>
        <dbReference type="Proteomes" id="UP001559623"/>
    </source>
</evidence>
<proteinExistence type="predicted"/>
<name>A0ABV3X573_9FIRM</name>
<organism evidence="1 2">
    <name type="scientific">Selenomonas sputigena</name>
    <dbReference type="NCBI Taxonomy" id="69823"/>
    <lineage>
        <taxon>Bacteria</taxon>
        <taxon>Bacillati</taxon>
        <taxon>Bacillota</taxon>
        <taxon>Negativicutes</taxon>
        <taxon>Selenomonadales</taxon>
        <taxon>Selenomonadaceae</taxon>
        <taxon>Selenomonas</taxon>
    </lineage>
</organism>
<dbReference type="Proteomes" id="UP001559623">
    <property type="component" value="Unassembled WGS sequence"/>
</dbReference>
<reference evidence="1 2" key="1">
    <citation type="submission" date="2023-04" db="EMBL/GenBank/DDBJ databases">
        <title>Genome Sequence of Selenomonas sputigena ATCC 33150.</title>
        <authorList>
            <person name="Miller D.P."/>
            <person name="Anvari S."/>
            <person name="Polson S.W."/>
            <person name="Macdonald M."/>
            <person name="Mcdowell J.V."/>
        </authorList>
    </citation>
    <scope>NUCLEOTIDE SEQUENCE [LARGE SCALE GENOMIC DNA]</scope>
    <source>
        <strain evidence="1 2">ATCC 33150</strain>
    </source>
</reference>
<comment type="caution">
    <text evidence="1">The sequence shown here is derived from an EMBL/GenBank/DDBJ whole genome shotgun (WGS) entry which is preliminary data.</text>
</comment>
<gene>
    <name evidence="1" type="ORF">QCO44_06830</name>
</gene>
<dbReference type="EMBL" id="JARVLH010000003">
    <property type="protein sequence ID" value="MEX5285351.1"/>
    <property type="molecule type" value="Genomic_DNA"/>
</dbReference>
<dbReference type="RefSeq" id="WP_368847077.1">
    <property type="nucleotide sequence ID" value="NZ_CP194411.1"/>
</dbReference>